<keyword evidence="2" id="KW-1185">Reference proteome</keyword>
<organism evidence="1 2">
    <name type="scientific">Pontibacillus salipaludis</name>
    <dbReference type="NCBI Taxonomy" id="1697394"/>
    <lineage>
        <taxon>Bacteria</taxon>
        <taxon>Bacillati</taxon>
        <taxon>Bacillota</taxon>
        <taxon>Bacilli</taxon>
        <taxon>Bacillales</taxon>
        <taxon>Bacillaceae</taxon>
        <taxon>Pontibacillus</taxon>
    </lineage>
</organism>
<proteinExistence type="predicted"/>
<evidence type="ECO:0000313" key="1">
    <source>
        <dbReference type="EMBL" id="GGD25685.1"/>
    </source>
</evidence>
<protein>
    <submittedName>
        <fullName evidence="1">Uncharacterized protein</fullName>
    </submittedName>
</protein>
<sequence>MMRNIPTSRIRGTFHVGEEVLAEHKDKRRKEVGLVEDMRIYEDIDLHTLSPMIIDFYERTTSYRLFAKVKWKTWFKPFASVYRMISKRTEQINLPISSREVEMTGDIVPVSEETDGRRRPRAWVRKIGEEVCFIAIYSFHKTRERTYMNIALPLPWSTMTGVLELNQMGSRLSLSSKRNTLKNADSGTYLTVKQKRFKLPIEEYFLVEEGEGELHAIHKMWLFSIPFLTIQYRIIPK</sequence>
<reference evidence="2" key="1">
    <citation type="journal article" date="2019" name="Int. J. Syst. Evol. Microbiol.">
        <title>The Global Catalogue of Microorganisms (GCM) 10K type strain sequencing project: providing services to taxonomists for standard genome sequencing and annotation.</title>
        <authorList>
            <consortium name="The Broad Institute Genomics Platform"/>
            <consortium name="The Broad Institute Genome Sequencing Center for Infectious Disease"/>
            <person name="Wu L."/>
            <person name="Ma J."/>
        </authorList>
    </citation>
    <scope>NUCLEOTIDE SEQUENCE [LARGE SCALE GENOMIC DNA]</scope>
    <source>
        <strain evidence="2">CGMCC 1.15353</strain>
    </source>
</reference>
<dbReference type="EMBL" id="BMIN01000021">
    <property type="protein sequence ID" value="GGD25685.1"/>
    <property type="molecule type" value="Genomic_DNA"/>
</dbReference>
<dbReference type="RefSeq" id="WP_188655813.1">
    <property type="nucleotide sequence ID" value="NZ_BMIN01000021.1"/>
</dbReference>
<comment type="caution">
    <text evidence="1">The sequence shown here is derived from an EMBL/GenBank/DDBJ whole genome shotgun (WGS) entry which is preliminary data.</text>
</comment>
<evidence type="ECO:0000313" key="2">
    <source>
        <dbReference type="Proteomes" id="UP000642571"/>
    </source>
</evidence>
<gene>
    <name evidence="1" type="ORF">GCM10011389_36580</name>
</gene>
<accession>A0ABQ1QF65</accession>
<dbReference type="Proteomes" id="UP000642571">
    <property type="component" value="Unassembled WGS sequence"/>
</dbReference>
<name>A0ABQ1QF65_9BACI</name>